<protein>
    <submittedName>
        <fullName evidence="2">Uncharacterized protein</fullName>
    </submittedName>
</protein>
<dbReference type="AlphaFoldDB" id="A0A426ZV57"/>
<evidence type="ECO:0000313" key="2">
    <source>
        <dbReference type="EMBL" id="RRT67851.1"/>
    </source>
</evidence>
<accession>A0A426ZV57</accession>
<evidence type="ECO:0000256" key="1">
    <source>
        <dbReference type="SAM" id="MobiDB-lite"/>
    </source>
</evidence>
<comment type="caution">
    <text evidence="2">The sequence shown here is derived from an EMBL/GenBank/DDBJ whole genome shotgun (WGS) entry which is preliminary data.</text>
</comment>
<evidence type="ECO:0000313" key="3">
    <source>
        <dbReference type="Proteomes" id="UP000287651"/>
    </source>
</evidence>
<dbReference type="EMBL" id="AMZH03004891">
    <property type="protein sequence ID" value="RRT67851.1"/>
    <property type="molecule type" value="Genomic_DNA"/>
</dbReference>
<reference evidence="2 3" key="1">
    <citation type="journal article" date="2014" name="Agronomy (Basel)">
        <title>A Draft Genome Sequence for Ensete ventricosum, the Drought-Tolerant Tree Against Hunger.</title>
        <authorList>
            <person name="Harrison J."/>
            <person name="Moore K.A."/>
            <person name="Paszkiewicz K."/>
            <person name="Jones T."/>
            <person name="Grant M."/>
            <person name="Ambacheew D."/>
            <person name="Muzemil S."/>
            <person name="Studholme D.J."/>
        </authorList>
    </citation>
    <scope>NUCLEOTIDE SEQUENCE [LARGE SCALE GENOMIC DNA]</scope>
</reference>
<feature type="region of interest" description="Disordered" evidence="1">
    <location>
        <begin position="24"/>
        <end position="57"/>
    </location>
</feature>
<name>A0A426ZV57_ENSVE</name>
<gene>
    <name evidence="2" type="ORF">B296_00038862</name>
</gene>
<proteinExistence type="predicted"/>
<organism evidence="2 3">
    <name type="scientific">Ensete ventricosum</name>
    <name type="common">Abyssinian banana</name>
    <name type="synonym">Musa ensete</name>
    <dbReference type="NCBI Taxonomy" id="4639"/>
    <lineage>
        <taxon>Eukaryota</taxon>
        <taxon>Viridiplantae</taxon>
        <taxon>Streptophyta</taxon>
        <taxon>Embryophyta</taxon>
        <taxon>Tracheophyta</taxon>
        <taxon>Spermatophyta</taxon>
        <taxon>Magnoliopsida</taxon>
        <taxon>Liliopsida</taxon>
        <taxon>Zingiberales</taxon>
        <taxon>Musaceae</taxon>
        <taxon>Ensete</taxon>
    </lineage>
</organism>
<dbReference type="Proteomes" id="UP000287651">
    <property type="component" value="Unassembled WGS sequence"/>
</dbReference>
<sequence length="107" mass="11819">MGVKVYLSINQEELLEELRGVEVGGRKGRGSDDESRSTTPNLRVDKNGGGLEVLQCRNGGSTDREGRYVDVRQQIVVSWVGSAITPQRQDFCGVIDPLLSWRESVGR</sequence>